<dbReference type="EMBL" id="GL876971">
    <property type="protein sequence ID" value="KLU87986.1"/>
    <property type="molecule type" value="Genomic_DNA"/>
</dbReference>
<dbReference type="EMBL" id="ADBL01001674">
    <property type="status" value="NOT_ANNOTATED_CDS"/>
    <property type="molecule type" value="Genomic_DNA"/>
</dbReference>
<protein>
    <submittedName>
        <fullName evidence="2 3">Uncharacterized protein</fullName>
    </submittedName>
</protein>
<organism evidence="3 4">
    <name type="scientific">Magnaporthiopsis poae (strain ATCC 64411 / 73-15)</name>
    <name type="common">Kentucky bluegrass fungus</name>
    <name type="synonym">Magnaporthe poae</name>
    <dbReference type="NCBI Taxonomy" id="644358"/>
    <lineage>
        <taxon>Eukaryota</taxon>
        <taxon>Fungi</taxon>
        <taxon>Dikarya</taxon>
        <taxon>Ascomycota</taxon>
        <taxon>Pezizomycotina</taxon>
        <taxon>Sordariomycetes</taxon>
        <taxon>Sordariomycetidae</taxon>
        <taxon>Magnaporthales</taxon>
        <taxon>Magnaporthaceae</taxon>
        <taxon>Magnaporthiopsis</taxon>
    </lineage>
</organism>
<feature type="region of interest" description="Disordered" evidence="1">
    <location>
        <begin position="75"/>
        <end position="101"/>
    </location>
</feature>
<proteinExistence type="predicted"/>
<reference evidence="2" key="2">
    <citation type="submission" date="2010-05" db="EMBL/GenBank/DDBJ databases">
        <title>The Genome Sequence of Magnaporthe poae strain ATCC 64411.</title>
        <authorList>
            <consortium name="The Broad Institute Genome Sequencing Platform"/>
            <consortium name="Broad Institute Genome Sequencing Center for Infectious Disease"/>
            <person name="Ma L.-J."/>
            <person name="Dead R."/>
            <person name="Young S."/>
            <person name="Zeng Q."/>
            <person name="Koehrsen M."/>
            <person name="Alvarado L."/>
            <person name="Berlin A."/>
            <person name="Chapman S.B."/>
            <person name="Chen Z."/>
            <person name="Freedman E."/>
            <person name="Gellesch M."/>
            <person name="Goldberg J."/>
            <person name="Griggs A."/>
            <person name="Gujja S."/>
            <person name="Heilman E.R."/>
            <person name="Heiman D."/>
            <person name="Hepburn T."/>
            <person name="Howarth C."/>
            <person name="Jen D."/>
            <person name="Larson L."/>
            <person name="Mehta T."/>
            <person name="Neiman D."/>
            <person name="Pearson M."/>
            <person name="Roberts A."/>
            <person name="Saif S."/>
            <person name="Shea T."/>
            <person name="Shenoy N."/>
            <person name="Sisk P."/>
            <person name="Stolte C."/>
            <person name="Sykes S."/>
            <person name="Walk T."/>
            <person name="White J."/>
            <person name="Yandava C."/>
            <person name="Haas B."/>
            <person name="Nusbaum C."/>
            <person name="Birren B."/>
        </authorList>
    </citation>
    <scope>NUCLEOTIDE SEQUENCE</scope>
    <source>
        <strain evidence="2">ATCC 64411</strain>
    </source>
</reference>
<dbReference type="EnsemblFungi" id="MAPG_06976T0">
    <property type="protein sequence ID" value="MAPG_06976T0"/>
    <property type="gene ID" value="MAPG_06976"/>
</dbReference>
<name>A0A0C4E3H7_MAGP6</name>
<dbReference type="VEuPathDB" id="FungiDB:MAPG_06976"/>
<reference evidence="3" key="4">
    <citation type="journal article" date="2015" name="G3 (Bethesda)">
        <title>Genome sequences of three phytopathogenic species of the Magnaporthaceae family of fungi.</title>
        <authorList>
            <person name="Okagaki L.H."/>
            <person name="Nunes C.C."/>
            <person name="Sailsbery J."/>
            <person name="Clay B."/>
            <person name="Brown D."/>
            <person name="John T."/>
            <person name="Oh Y."/>
            <person name="Young N."/>
            <person name="Fitzgerald M."/>
            <person name="Haas B.J."/>
            <person name="Zeng Q."/>
            <person name="Young S."/>
            <person name="Adiconis X."/>
            <person name="Fan L."/>
            <person name="Levin J.Z."/>
            <person name="Mitchell T.K."/>
            <person name="Okubara P.A."/>
            <person name="Farman M.L."/>
            <person name="Kohn L.M."/>
            <person name="Birren B."/>
            <person name="Ma L.-J."/>
            <person name="Dean R.A."/>
        </authorList>
    </citation>
    <scope>NUCLEOTIDE SEQUENCE</scope>
    <source>
        <strain evidence="3">ATCC 64411 / 73-15</strain>
    </source>
</reference>
<keyword evidence="4" id="KW-1185">Reference proteome</keyword>
<evidence type="ECO:0000313" key="3">
    <source>
        <dbReference type="EnsemblFungi" id="MAPG_06976T0"/>
    </source>
</evidence>
<evidence type="ECO:0000313" key="4">
    <source>
        <dbReference type="Proteomes" id="UP000011715"/>
    </source>
</evidence>
<dbReference type="AlphaFoldDB" id="A0A0C4E3H7"/>
<feature type="region of interest" description="Disordered" evidence="1">
    <location>
        <begin position="1"/>
        <end position="38"/>
    </location>
</feature>
<reference evidence="2" key="3">
    <citation type="submission" date="2011-03" db="EMBL/GenBank/DDBJ databases">
        <title>Annotation of Magnaporthe poae ATCC 64411.</title>
        <authorList>
            <person name="Ma L.-J."/>
            <person name="Dead R."/>
            <person name="Young S.K."/>
            <person name="Zeng Q."/>
            <person name="Gargeya S."/>
            <person name="Fitzgerald M."/>
            <person name="Haas B."/>
            <person name="Abouelleil A."/>
            <person name="Alvarado L."/>
            <person name="Arachchi H.M."/>
            <person name="Berlin A."/>
            <person name="Brown A."/>
            <person name="Chapman S.B."/>
            <person name="Chen Z."/>
            <person name="Dunbar C."/>
            <person name="Freedman E."/>
            <person name="Gearin G."/>
            <person name="Gellesch M."/>
            <person name="Goldberg J."/>
            <person name="Griggs A."/>
            <person name="Gujja S."/>
            <person name="Heiman D."/>
            <person name="Howarth C."/>
            <person name="Larson L."/>
            <person name="Lui A."/>
            <person name="MacDonald P.J.P."/>
            <person name="Mehta T."/>
            <person name="Montmayeur A."/>
            <person name="Murphy C."/>
            <person name="Neiman D."/>
            <person name="Pearson M."/>
            <person name="Priest M."/>
            <person name="Roberts A."/>
            <person name="Saif S."/>
            <person name="Shea T."/>
            <person name="Shenoy N."/>
            <person name="Sisk P."/>
            <person name="Stolte C."/>
            <person name="Sykes S."/>
            <person name="Yandava C."/>
            <person name="Wortman J."/>
            <person name="Nusbaum C."/>
            <person name="Birren B."/>
        </authorList>
    </citation>
    <scope>NUCLEOTIDE SEQUENCE</scope>
    <source>
        <strain evidence="2">ATCC 64411</strain>
    </source>
</reference>
<reference evidence="4" key="1">
    <citation type="submission" date="2010-05" db="EMBL/GenBank/DDBJ databases">
        <title>The genome sequence of Magnaporthe poae strain ATCC 64411.</title>
        <authorList>
            <person name="Ma L.-J."/>
            <person name="Dead R."/>
            <person name="Young S."/>
            <person name="Zeng Q."/>
            <person name="Koehrsen M."/>
            <person name="Alvarado L."/>
            <person name="Berlin A."/>
            <person name="Chapman S.B."/>
            <person name="Chen Z."/>
            <person name="Freedman E."/>
            <person name="Gellesch M."/>
            <person name="Goldberg J."/>
            <person name="Griggs A."/>
            <person name="Gujja S."/>
            <person name="Heilman E.R."/>
            <person name="Heiman D."/>
            <person name="Hepburn T."/>
            <person name="Howarth C."/>
            <person name="Jen D."/>
            <person name="Larson L."/>
            <person name="Mehta T."/>
            <person name="Neiman D."/>
            <person name="Pearson M."/>
            <person name="Roberts A."/>
            <person name="Saif S."/>
            <person name="Shea T."/>
            <person name="Shenoy N."/>
            <person name="Sisk P."/>
            <person name="Stolte C."/>
            <person name="Sykes S."/>
            <person name="Walk T."/>
            <person name="White J."/>
            <person name="Yandava C."/>
            <person name="Haas B."/>
            <person name="Nusbaum C."/>
            <person name="Birren B."/>
        </authorList>
    </citation>
    <scope>NUCLEOTIDE SEQUENCE [LARGE SCALE GENOMIC DNA]</scope>
    <source>
        <strain evidence="4">ATCC 64411 / 73-15</strain>
    </source>
</reference>
<evidence type="ECO:0000313" key="2">
    <source>
        <dbReference type="EMBL" id="KLU87986.1"/>
    </source>
</evidence>
<reference evidence="3" key="5">
    <citation type="submission" date="2015-06" db="UniProtKB">
        <authorList>
            <consortium name="EnsemblFungi"/>
        </authorList>
    </citation>
    <scope>IDENTIFICATION</scope>
    <source>
        <strain evidence="3">ATCC 64411</strain>
    </source>
</reference>
<evidence type="ECO:0000256" key="1">
    <source>
        <dbReference type="SAM" id="MobiDB-lite"/>
    </source>
</evidence>
<dbReference type="Proteomes" id="UP000011715">
    <property type="component" value="Unassembled WGS sequence"/>
</dbReference>
<sequence length="101" mass="11993">MLPPPQHSLLPTLLRPKRRTAREKTEEKQPKAYADQTTTRRVLARAGEVPAWKTRHSMRRPPMSRWLHRKAPQDVRFAEDSQARSTPRWSAWFKTGRDRPR</sequence>
<accession>A0A0C4E3H7</accession>
<gene>
    <name evidence="2" type="ORF">MAPG_06976</name>
</gene>